<dbReference type="InterPro" id="IPR032675">
    <property type="entry name" value="LRR_dom_sf"/>
</dbReference>
<dbReference type="InterPro" id="IPR036047">
    <property type="entry name" value="F-box-like_dom_sf"/>
</dbReference>
<reference evidence="2" key="1">
    <citation type="submission" date="2022-08" db="EMBL/GenBank/DDBJ databases">
        <authorList>
            <person name="Gutierrez-Valencia J."/>
        </authorList>
    </citation>
    <scope>NUCLEOTIDE SEQUENCE</scope>
</reference>
<sequence>MRLQEEDDTSTANDRLSHLPEPILHHILSFLDTKSAVQTSVLSPAWRCTWRHVPVLDFVSLLFQEYSSFVSFVDKVLSLRYPLNLCKVSFIDKVVLNDEELNKHWRFPRVVEYALAHNAQHLVVVVDKPWSIHETCLVRSELNCNLKTLELTYAFLDRVGFGSSVFQSMTTLHLHVCFLHSEEGLVCVPNFPSLENLVLSACRGPILRPDHQSIKISGDRLLSLKLTGCFFTKIDVSAPCLKFFTLDDAMVPLGFSELNLPSLDYADIRMNRTADLYLVALFFGLHNAKSLTLDSKTIQEVSKFNNLEHLPSPFTRLKYLNVQSSSIPYKVATYFLKGSPDTEPNIEFLPNGVSPWKRCTDLKMVLKSFPGRSSRNTWNSADLRLSSPLSFATALISSDTARRALGPDEQPKSAMARLLGRTSRRGRGDQLNIIVTHGERRRGSLSPLELSSKTVMKINSNSCKLGRAVKRRRAEEDTLTGIDRLSHLPDFIIHHILSFLDTKFSVQTSVLSRSWRWAWKEVTVLDFNSDQFGRCLSFRRFVGKVLSLRYPVSVRRVTYIDKNSLETVKWKLKVGLFVKAIKYALSHHAQHLVIDPGNVLFMDERYRFSDLFGIILNCDIKTLELRRVCIDCGFGCSGFTMLTTLILRECFLVPDN</sequence>
<dbReference type="InterPro" id="IPR055357">
    <property type="entry name" value="LRR_At1g61320_AtMIF1"/>
</dbReference>
<dbReference type="InterPro" id="IPR053781">
    <property type="entry name" value="F-box_AtFBL13-like"/>
</dbReference>
<accession>A0AAV0JTT7</accession>
<dbReference type="SMART" id="SM00256">
    <property type="entry name" value="FBOX"/>
    <property type="match status" value="2"/>
</dbReference>
<name>A0AAV0JTT7_9ROSI</name>
<evidence type="ECO:0000259" key="1">
    <source>
        <dbReference type="PROSITE" id="PS50181"/>
    </source>
</evidence>
<dbReference type="Gene3D" id="3.80.10.10">
    <property type="entry name" value="Ribonuclease Inhibitor"/>
    <property type="match status" value="1"/>
</dbReference>
<gene>
    <name evidence="2" type="ORF">LITE_LOCUS15897</name>
</gene>
<keyword evidence="3" id="KW-1185">Reference proteome</keyword>
<dbReference type="Pfam" id="PF23622">
    <property type="entry name" value="LRR_At1g61320_AtMIF1"/>
    <property type="match status" value="1"/>
</dbReference>
<dbReference type="EMBL" id="CAMGYJ010000005">
    <property type="protein sequence ID" value="CAI0413346.1"/>
    <property type="molecule type" value="Genomic_DNA"/>
</dbReference>
<dbReference type="SUPFAM" id="SSF81383">
    <property type="entry name" value="F-box domain"/>
    <property type="match status" value="2"/>
</dbReference>
<protein>
    <recommendedName>
        <fullName evidence="1">F-box domain-containing protein</fullName>
    </recommendedName>
</protein>
<dbReference type="CDD" id="cd22160">
    <property type="entry name" value="F-box_AtFBL13-like"/>
    <property type="match status" value="2"/>
</dbReference>
<dbReference type="InterPro" id="IPR053197">
    <property type="entry name" value="F-box_SCFL_complex_component"/>
</dbReference>
<dbReference type="Gene3D" id="1.20.1280.50">
    <property type="match status" value="2"/>
</dbReference>
<dbReference type="SUPFAM" id="SSF52047">
    <property type="entry name" value="RNI-like"/>
    <property type="match status" value="1"/>
</dbReference>
<organism evidence="2 3">
    <name type="scientific">Linum tenue</name>
    <dbReference type="NCBI Taxonomy" id="586396"/>
    <lineage>
        <taxon>Eukaryota</taxon>
        <taxon>Viridiplantae</taxon>
        <taxon>Streptophyta</taxon>
        <taxon>Embryophyta</taxon>
        <taxon>Tracheophyta</taxon>
        <taxon>Spermatophyta</taxon>
        <taxon>Magnoliopsida</taxon>
        <taxon>eudicotyledons</taxon>
        <taxon>Gunneridae</taxon>
        <taxon>Pentapetalae</taxon>
        <taxon>rosids</taxon>
        <taxon>fabids</taxon>
        <taxon>Malpighiales</taxon>
        <taxon>Linaceae</taxon>
        <taxon>Linum</taxon>
    </lineage>
</organism>
<evidence type="ECO:0000313" key="3">
    <source>
        <dbReference type="Proteomes" id="UP001154282"/>
    </source>
</evidence>
<feature type="domain" description="F-box" evidence="1">
    <location>
        <begin position="13"/>
        <end position="66"/>
    </location>
</feature>
<dbReference type="InterPro" id="IPR001810">
    <property type="entry name" value="F-box_dom"/>
</dbReference>
<proteinExistence type="predicted"/>
<comment type="caution">
    <text evidence="2">The sequence shown here is derived from an EMBL/GenBank/DDBJ whole genome shotgun (WGS) entry which is preliminary data.</text>
</comment>
<dbReference type="PROSITE" id="PS50181">
    <property type="entry name" value="FBOX"/>
    <property type="match status" value="1"/>
</dbReference>
<dbReference type="PANTHER" id="PTHR34223:SF51">
    <property type="entry name" value="OS06G0556300 PROTEIN"/>
    <property type="match status" value="1"/>
</dbReference>
<dbReference type="Pfam" id="PF00646">
    <property type="entry name" value="F-box"/>
    <property type="match status" value="2"/>
</dbReference>
<dbReference type="AlphaFoldDB" id="A0AAV0JTT7"/>
<dbReference type="Proteomes" id="UP001154282">
    <property type="component" value="Unassembled WGS sequence"/>
</dbReference>
<dbReference type="PANTHER" id="PTHR34223">
    <property type="entry name" value="OS11G0201299 PROTEIN"/>
    <property type="match status" value="1"/>
</dbReference>
<evidence type="ECO:0000313" key="2">
    <source>
        <dbReference type="EMBL" id="CAI0413346.1"/>
    </source>
</evidence>